<name>A0A484KVA6_9ASTE</name>
<dbReference type="AlphaFoldDB" id="A0A484KVA6"/>
<dbReference type="OrthoDB" id="1752359at2759"/>
<gene>
    <name evidence="1" type="ORF">CCAM_LOCUS11429</name>
</gene>
<proteinExistence type="predicted"/>
<organism evidence="1 2">
    <name type="scientific">Cuscuta campestris</name>
    <dbReference type="NCBI Taxonomy" id="132261"/>
    <lineage>
        <taxon>Eukaryota</taxon>
        <taxon>Viridiplantae</taxon>
        <taxon>Streptophyta</taxon>
        <taxon>Embryophyta</taxon>
        <taxon>Tracheophyta</taxon>
        <taxon>Spermatophyta</taxon>
        <taxon>Magnoliopsida</taxon>
        <taxon>eudicotyledons</taxon>
        <taxon>Gunneridae</taxon>
        <taxon>Pentapetalae</taxon>
        <taxon>asterids</taxon>
        <taxon>lamiids</taxon>
        <taxon>Solanales</taxon>
        <taxon>Convolvulaceae</taxon>
        <taxon>Cuscuteae</taxon>
        <taxon>Cuscuta</taxon>
        <taxon>Cuscuta subgen. Grammica</taxon>
        <taxon>Cuscuta sect. Cleistogrammica</taxon>
    </lineage>
</organism>
<reference evidence="1 2" key="1">
    <citation type="submission" date="2018-04" db="EMBL/GenBank/DDBJ databases">
        <authorList>
            <person name="Vogel A."/>
        </authorList>
    </citation>
    <scope>NUCLEOTIDE SEQUENCE [LARGE SCALE GENOMIC DNA]</scope>
</reference>
<sequence>MSSDLGLLAPLIDFTPQGVNEPSYPGQIFDSNASLEPASSSVVAPLQEITLATTKSVGCKSDTTPLTLMLDQDFADATDMVGPMIQVLRPSKIATLWTPQKGSSLSTITTSCYVNWSPTPIDTWYRSTGVIPSLEQFIFLFKLTKGTGEWASYASLSQRSSKLFTSKKKGSNHE</sequence>
<dbReference type="EMBL" id="OOIL02000813">
    <property type="protein sequence ID" value="VFQ69653.1"/>
    <property type="molecule type" value="Genomic_DNA"/>
</dbReference>
<evidence type="ECO:0000313" key="1">
    <source>
        <dbReference type="EMBL" id="VFQ69653.1"/>
    </source>
</evidence>
<keyword evidence="2" id="KW-1185">Reference proteome</keyword>
<dbReference type="Proteomes" id="UP000595140">
    <property type="component" value="Unassembled WGS sequence"/>
</dbReference>
<evidence type="ECO:0000313" key="2">
    <source>
        <dbReference type="Proteomes" id="UP000595140"/>
    </source>
</evidence>
<protein>
    <submittedName>
        <fullName evidence="1">Uncharacterized protein</fullName>
    </submittedName>
</protein>
<accession>A0A484KVA6</accession>